<dbReference type="OrthoDB" id="5023749at2759"/>
<reference evidence="3" key="1">
    <citation type="journal article" date="2021" name="Nat. Commun.">
        <title>Genetic determinants of endophytism in the Arabidopsis root mycobiome.</title>
        <authorList>
            <person name="Mesny F."/>
            <person name="Miyauchi S."/>
            <person name="Thiergart T."/>
            <person name="Pickel B."/>
            <person name="Atanasova L."/>
            <person name="Karlsson M."/>
            <person name="Huettel B."/>
            <person name="Barry K.W."/>
            <person name="Haridas S."/>
            <person name="Chen C."/>
            <person name="Bauer D."/>
            <person name="Andreopoulos W."/>
            <person name="Pangilinan J."/>
            <person name="LaButti K."/>
            <person name="Riley R."/>
            <person name="Lipzen A."/>
            <person name="Clum A."/>
            <person name="Drula E."/>
            <person name="Henrissat B."/>
            <person name="Kohler A."/>
            <person name="Grigoriev I.V."/>
            <person name="Martin F.M."/>
            <person name="Hacquard S."/>
        </authorList>
    </citation>
    <scope>NUCLEOTIDE SEQUENCE</scope>
    <source>
        <strain evidence="3">MPI-CAGE-AT-0021</strain>
    </source>
</reference>
<feature type="region of interest" description="Disordered" evidence="1">
    <location>
        <begin position="335"/>
        <end position="355"/>
    </location>
</feature>
<dbReference type="AlphaFoldDB" id="A0A9P9ES78"/>
<proteinExistence type="predicted"/>
<dbReference type="Gene3D" id="1.10.390.10">
    <property type="entry name" value="Neutral Protease Domain 2"/>
    <property type="match status" value="1"/>
</dbReference>
<sequence>MRLLLLPFLALVALTQAQLESCSKYWPGKVDHPNFLVKGQCQHFPGYPKTFGKTTVRVTYTTSWGKNEHMQDEAAPVLLESITKSIDFYTKWFTFPTEIVIILTDGVDKDETADSSYPKFGVMPCQVRLYKKWTKQLTTKKPRTLQAVAHELYHCIQTNMMGERTKAQDWIIEGSAGYFSNLVFPTANAEWEQRYKPDVPIFSNNPYSGNGFFQSMEPMDPTSINNWVRNTGLADTIPQEKRRLSKLGGFSDEFSTFAQQFSLQAIKDTSGEIITDLEPTKQVPAKISWNKVSTTGTAWLKTVPFTITVFKLSVKPGQTLQLYSSAKGDQRVAYRRPGEKEWKEMPSGPTGGGGKSVMECNDKDTPETILVLFTSTAYAKSDKVKVTLKRRSKDKCVKGQSGFILYPFRNTTTGNLKCPSGTHYTLGNFCCPDGMELDEHAPNRVTVCCPTSADCSKEVFPNNLRCANPTWELWEMDWRQIGCCPKGYYPTSQLYCINDESKKGKFFSRVQTATAAAAPTN</sequence>
<feature type="compositionally biased region" description="Basic and acidic residues" evidence="1">
    <location>
        <begin position="335"/>
        <end position="344"/>
    </location>
</feature>
<evidence type="ECO:0000313" key="4">
    <source>
        <dbReference type="Proteomes" id="UP000717696"/>
    </source>
</evidence>
<organism evidence="3 4">
    <name type="scientific">Dactylonectria estremocensis</name>
    <dbReference type="NCBI Taxonomy" id="1079267"/>
    <lineage>
        <taxon>Eukaryota</taxon>
        <taxon>Fungi</taxon>
        <taxon>Dikarya</taxon>
        <taxon>Ascomycota</taxon>
        <taxon>Pezizomycotina</taxon>
        <taxon>Sordariomycetes</taxon>
        <taxon>Hypocreomycetidae</taxon>
        <taxon>Hypocreales</taxon>
        <taxon>Nectriaceae</taxon>
        <taxon>Dactylonectria</taxon>
    </lineage>
</organism>
<name>A0A9P9ES78_9HYPO</name>
<gene>
    <name evidence="3" type="ORF">B0J13DRAFT_503360</name>
</gene>
<accession>A0A9P9ES78</accession>
<dbReference type="Proteomes" id="UP000717696">
    <property type="component" value="Unassembled WGS sequence"/>
</dbReference>
<protein>
    <submittedName>
        <fullName evidence="3">Uncharacterized protein</fullName>
    </submittedName>
</protein>
<dbReference type="EMBL" id="JAGMUU010000011">
    <property type="protein sequence ID" value="KAH7142952.1"/>
    <property type="molecule type" value="Genomic_DNA"/>
</dbReference>
<comment type="caution">
    <text evidence="3">The sequence shown here is derived from an EMBL/GenBank/DDBJ whole genome shotgun (WGS) entry which is preliminary data.</text>
</comment>
<evidence type="ECO:0000313" key="3">
    <source>
        <dbReference type="EMBL" id="KAH7142952.1"/>
    </source>
</evidence>
<feature type="chain" id="PRO_5040498964" evidence="2">
    <location>
        <begin position="18"/>
        <end position="521"/>
    </location>
</feature>
<keyword evidence="2" id="KW-0732">Signal</keyword>
<dbReference type="InterPro" id="IPR027268">
    <property type="entry name" value="Peptidase_M4/M1_CTD_sf"/>
</dbReference>
<keyword evidence="4" id="KW-1185">Reference proteome</keyword>
<evidence type="ECO:0000256" key="2">
    <source>
        <dbReference type="SAM" id="SignalP"/>
    </source>
</evidence>
<evidence type="ECO:0000256" key="1">
    <source>
        <dbReference type="SAM" id="MobiDB-lite"/>
    </source>
</evidence>
<feature type="signal peptide" evidence="2">
    <location>
        <begin position="1"/>
        <end position="17"/>
    </location>
</feature>